<dbReference type="InterPro" id="IPR029017">
    <property type="entry name" value="Enolase-like_N"/>
</dbReference>
<comment type="function">
    <text evidence="4">Converts 2-succinyl-6-hydroxy-2,4-cyclohexadiene-1-carboxylate (SHCHC) to 2-succinylbenzoate (OSB).</text>
</comment>
<dbReference type="SUPFAM" id="SSF51604">
    <property type="entry name" value="Enolase C-terminal domain-like"/>
    <property type="match status" value="1"/>
</dbReference>
<evidence type="ECO:0000313" key="6">
    <source>
        <dbReference type="EMBL" id="TDS85454.1"/>
    </source>
</evidence>
<dbReference type="PANTHER" id="PTHR48073:SF2">
    <property type="entry name" value="O-SUCCINYLBENZOATE SYNTHASE"/>
    <property type="match status" value="1"/>
</dbReference>
<dbReference type="PANTHER" id="PTHR48073">
    <property type="entry name" value="O-SUCCINYLBENZOATE SYNTHASE-RELATED"/>
    <property type="match status" value="1"/>
</dbReference>
<evidence type="ECO:0000313" key="7">
    <source>
        <dbReference type="Proteomes" id="UP000294506"/>
    </source>
</evidence>
<keyword evidence="2 4" id="KW-0460">Magnesium</keyword>
<dbReference type="Gene3D" id="3.20.20.120">
    <property type="entry name" value="Enolase-like C-terminal domain"/>
    <property type="match status" value="1"/>
</dbReference>
<dbReference type="GO" id="GO:0043748">
    <property type="term" value="F:O-succinylbenzoate synthase activity"/>
    <property type="evidence" value="ECO:0007669"/>
    <property type="project" value="UniProtKB-EC"/>
</dbReference>
<gene>
    <name evidence="4" type="primary">menC</name>
    <name evidence="6" type="ORF">EV640_106101</name>
</gene>
<dbReference type="InterPro" id="IPR029065">
    <property type="entry name" value="Enolase_C-like"/>
</dbReference>
<feature type="active site" description="Proton acceptor" evidence="4">
    <location>
        <position position="241"/>
    </location>
</feature>
<comment type="caution">
    <text evidence="6">The sequence shown here is derived from an EMBL/GenBank/DDBJ whole genome shotgun (WGS) entry which is preliminary data.</text>
</comment>
<accession>A0A4R7G295</accession>
<dbReference type="Pfam" id="PF13378">
    <property type="entry name" value="MR_MLE_C"/>
    <property type="match status" value="1"/>
</dbReference>
<keyword evidence="1 4" id="KW-0479">Metal-binding</keyword>
<dbReference type="Pfam" id="PF18374">
    <property type="entry name" value="Enolase_like_N"/>
    <property type="match status" value="1"/>
</dbReference>
<dbReference type="GO" id="GO:0000287">
    <property type="term" value="F:magnesium ion binding"/>
    <property type="evidence" value="ECO:0007669"/>
    <property type="project" value="UniProtKB-UniRule"/>
</dbReference>
<dbReference type="EMBL" id="SOAN01000006">
    <property type="protein sequence ID" value="TDS85454.1"/>
    <property type="molecule type" value="Genomic_DNA"/>
</dbReference>
<dbReference type="RefSeq" id="WP_051500762.1">
    <property type="nucleotide sequence ID" value="NZ_SOAN01000006.1"/>
</dbReference>
<comment type="pathway">
    <text evidence="4">Quinol/quinone metabolism; menaquinone biosynthesis.</text>
</comment>
<dbReference type="HAMAP" id="MF_00470">
    <property type="entry name" value="MenC_1"/>
    <property type="match status" value="1"/>
</dbReference>
<dbReference type="GO" id="GO:0009234">
    <property type="term" value="P:menaquinone biosynthetic process"/>
    <property type="evidence" value="ECO:0007669"/>
    <property type="project" value="UniProtKB-UniRule"/>
</dbReference>
<name>A0A4R7G295_9MICC</name>
<comment type="catalytic activity">
    <reaction evidence="4">
        <text>(1R,6R)-6-hydroxy-2-succinyl-cyclohexa-2,4-diene-1-carboxylate = 2-succinylbenzoate + H2O</text>
        <dbReference type="Rhea" id="RHEA:10196"/>
        <dbReference type="ChEBI" id="CHEBI:15377"/>
        <dbReference type="ChEBI" id="CHEBI:18325"/>
        <dbReference type="ChEBI" id="CHEBI:58689"/>
        <dbReference type="EC" id="4.2.1.113"/>
    </reaction>
</comment>
<dbReference type="SFLD" id="SFLDG00180">
    <property type="entry name" value="muconate_cycloisomerase"/>
    <property type="match status" value="1"/>
</dbReference>
<dbReference type="CDD" id="cd03320">
    <property type="entry name" value="OSBS"/>
    <property type="match status" value="1"/>
</dbReference>
<sequence length="361" mass="38709">MDDHPAGRAGRNLSWQLPEVEEILVQAHVVSLPLRTRFRGQTRREAMLFRGPLGWGEFSPFPEYQAGESAQWLRAGIEAGWQGWGEPLRRHIPINATMPAVPPEQVESVLTRFGAVDSIPAVKIKVAEPGQTLEDDVARFREVRRLVPHAGLRADANGGWSLAEAVPALERLAEVAGGNFEYAEQPVAGVEPLAQLREALADAGVSSSGSPLRIAADEAVRKAEDPLRVARLGAADLIVVKVPPLGGVERALQIVEQAGLDAVVSSALDTSVGLAAGLALAARLPHLPYACGLGTAALFEHDVLEDPLIPSAGLLAVPGAVEPSPEMLRRHRVSPEREQWWIARLRAAHQVLAAELLGLRA</sequence>
<comment type="similarity">
    <text evidence="4">Belongs to the mandelate racemase/muconate lactonizing enzyme family. MenC type 1 subfamily.</text>
</comment>
<feature type="active site" description="Proton donor" evidence="4">
    <location>
        <position position="125"/>
    </location>
</feature>
<evidence type="ECO:0000256" key="3">
    <source>
        <dbReference type="ARBA" id="ARBA00023239"/>
    </source>
</evidence>
<feature type="binding site" evidence="4">
    <location>
        <position position="155"/>
    </location>
    <ligand>
        <name>Mg(2+)</name>
        <dbReference type="ChEBI" id="CHEBI:18420"/>
    </ligand>
</feature>
<evidence type="ECO:0000256" key="4">
    <source>
        <dbReference type="HAMAP-Rule" id="MF_00470"/>
    </source>
</evidence>
<dbReference type="UniPathway" id="UPA00079"/>
<dbReference type="InterPro" id="IPR010196">
    <property type="entry name" value="OSB_synthase_MenC1"/>
</dbReference>
<dbReference type="UniPathway" id="UPA01057">
    <property type="reaction ID" value="UER00165"/>
</dbReference>
<feature type="binding site" evidence="4">
    <location>
        <position position="184"/>
    </location>
    <ligand>
        <name>Mg(2+)</name>
        <dbReference type="ChEBI" id="CHEBI:18420"/>
    </ligand>
</feature>
<feature type="domain" description="Mandelate racemase/muconate lactonizing enzyme C-terminal" evidence="5">
    <location>
        <begin position="103"/>
        <end position="203"/>
    </location>
</feature>
<comment type="pathway">
    <text evidence="4">Quinol/quinone metabolism; 1,4-dihydroxy-2-naphthoate biosynthesis; 1,4-dihydroxy-2-naphthoate from chorismate: step 4/7.</text>
</comment>
<dbReference type="AlphaFoldDB" id="A0A4R7G295"/>
<keyword evidence="4" id="KW-0474">Menaquinone biosynthesis</keyword>
<dbReference type="InterPro" id="IPR036849">
    <property type="entry name" value="Enolase-like_C_sf"/>
</dbReference>
<protein>
    <recommendedName>
        <fullName evidence="4">o-succinylbenzoate synthase</fullName>
        <shortName evidence="4">OSB synthase</shortName>
        <shortName evidence="4">OSBS</shortName>
        <ecNumber evidence="4">4.2.1.113</ecNumber>
    </recommendedName>
    <alternativeName>
        <fullName evidence="4">4-(2'-carboxyphenyl)-4-oxybutyric acid synthase</fullName>
    </alternativeName>
    <alternativeName>
        <fullName evidence="4">o-succinylbenzoic acid synthase</fullName>
    </alternativeName>
</protein>
<reference evidence="6 7" key="1">
    <citation type="submission" date="2019-03" db="EMBL/GenBank/DDBJ databases">
        <title>Genomic Encyclopedia of Type Strains, Phase III (KMG-III): the genomes of soil and plant-associated and newly described type strains.</title>
        <authorList>
            <person name="Whitman W."/>
        </authorList>
    </citation>
    <scope>NUCLEOTIDE SEQUENCE [LARGE SCALE GENOMIC DNA]</scope>
    <source>
        <strain evidence="6 7">DSM 27373</strain>
    </source>
</reference>
<dbReference type="NCBIfam" id="NF002782">
    <property type="entry name" value="PRK02901.1"/>
    <property type="match status" value="1"/>
</dbReference>
<comment type="cofactor">
    <cofactor evidence="4">
        <name>a divalent metal cation</name>
        <dbReference type="ChEBI" id="CHEBI:60240"/>
    </cofactor>
</comment>
<evidence type="ECO:0000256" key="1">
    <source>
        <dbReference type="ARBA" id="ARBA00022723"/>
    </source>
</evidence>
<dbReference type="EC" id="4.2.1.113" evidence="4"/>
<keyword evidence="7" id="KW-1185">Reference proteome</keyword>
<feature type="binding site" evidence="4">
    <location>
        <position position="217"/>
    </location>
    <ligand>
        <name>Mg(2+)</name>
        <dbReference type="ChEBI" id="CHEBI:18420"/>
    </ligand>
</feature>
<dbReference type="SMART" id="SM00922">
    <property type="entry name" value="MR_MLE"/>
    <property type="match status" value="1"/>
</dbReference>
<dbReference type="SFLD" id="SFLDF00009">
    <property type="entry name" value="o-succinylbenzoate_synthase"/>
    <property type="match status" value="1"/>
</dbReference>
<evidence type="ECO:0000259" key="5">
    <source>
        <dbReference type="SMART" id="SM00922"/>
    </source>
</evidence>
<organism evidence="6 7">
    <name type="scientific">Nesterenkonia aurantiaca</name>
    <dbReference type="NCBI Taxonomy" id="1436010"/>
    <lineage>
        <taxon>Bacteria</taxon>
        <taxon>Bacillati</taxon>
        <taxon>Actinomycetota</taxon>
        <taxon>Actinomycetes</taxon>
        <taxon>Micrococcales</taxon>
        <taxon>Micrococcaceae</taxon>
        <taxon>Nesterenkonia</taxon>
    </lineage>
</organism>
<dbReference type="SFLD" id="SFLDS00001">
    <property type="entry name" value="Enolase"/>
    <property type="match status" value="1"/>
</dbReference>
<evidence type="ECO:0000256" key="2">
    <source>
        <dbReference type="ARBA" id="ARBA00022842"/>
    </source>
</evidence>
<keyword evidence="3 4" id="KW-0456">Lyase</keyword>
<dbReference type="Gene3D" id="3.30.390.10">
    <property type="entry name" value="Enolase-like, N-terminal domain"/>
    <property type="match status" value="1"/>
</dbReference>
<proteinExistence type="inferred from homology"/>
<dbReference type="InterPro" id="IPR013342">
    <property type="entry name" value="Mandelate_racemase_C"/>
</dbReference>
<dbReference type="Proteomes" id="UP000294506">
    <property type="component" value="Unassembled WGS sequence"/>
</dbReference>